<dbReference type="EMBL" id="QUSF01000005">
    <property type="protein sequence ID" value="RLW09353.1"/>
    <property type="molecule type" value="Genomic_DNA"/>
</dbReference>
<protein>
    <submittedName>
        <fullName evidence="1">Uncharacterized protein</fullName>
    </submittedName>
</protein>
<accession>A0A3L8SXV8</accession>
<evidence type="ECO:0000313" key="2">
    <source>
        <dbReference type="Proteomes" id="UP000276834"/>
    </source>
</evidence>
<gene>
    <name evidence="1" type="ORF">DV515_00002925</name>
</gene>
<dbReference type="AlphaFoldDB" id="A0A3L8SXV8"/>
<keyword evidence="2" id="KW-1185">Reference proteome</keyword>
<comment type="caution">
    <text evidence="1">The sequence shown here is derived from an EMBL/GenBank/DDBJ whole genome shotgun (WGS) entry which is preliminary data.</text>
</comment>
<dbReference type="Proteomes" id="UP000276834">
    <property type="component" value="Unassembled WGS sequence"/>
</dbReference>
<proteinExistence type="predicted"/>
<evidence type="ECO:0000313" key="1">
    <source>
        <dbReference type="EMBL" id="RLW09353.1"/>
    </source>
</evidence>
<organism evidence="1 2">
    <name type="scientific">Chloebia gouldiae</name>
    <name type="common">Gouldian finch</name>
    <name type="synonym">Erythrura gouldiae</name>
    <dbReference type="NCBI Taxonomy" id="44316"/>
    <lineage>
        <taxon>Eukaryota</taxon>
        <taxon>Metazoa</taxon>
        <taxon>Chordata</taxon>
        <taxon>Craniata</taxon>
        <taxon>Vertebrata</taxon>
        <taxon>Euteleostomi</taxon>
        <taxon>Archelosauria</taxon>
        <taxon>Archosauria</taxon>
        <taxon>Dinosauria</taxon>
        <taxon>Saurischia</taxon>
        <taxon>Theropoda</taxon>
        <taxon>Coelurosauria</taxon>
        <taxon>Aves</taxon>
        <taxon>Neognathae</taxon>
        <taxon>Neoaves</taxon>
        <taxon>Telluraves</taxon>
        <taxon>Australaves</taxon>
        <taxon>Passeriformes</taxon>
        <taxon>Passeroidea</taxon>
        <taxon>Passeridae</taxon>
        <taxon>Chloebia</taxon>
    </lineage>
</organism>
<sequence>MEKLIVLLLVDRSINLLSPKRGGSKRMLAHFQSPHFHEQHRWMGAFISTEFPGEHSFLEKRTTISCRGNERKAATARKTDTGIS</sequence>
<name>A0A3L8SXV8_CHLGU</name>
<reference evidence="1 2" key="1">
    <citation type="journal article" date="2018" name="Proc. R. Soc. B">
        <title>A non-coding region near Follistatin controls head colour polymorphism in the Gouldian finch.</title>
        <authorList>
            <person name="Toomey M.B."/>
            <person name="Marques C.I."/>
            <person name="Andrade P."/>
            <person name="Araujo P.M."/>
            <person name="Sabatino S."/>
            <person name="Gazda M.A."/>
            <person name="Afonso S."/>
            <person name="Lopes R.J."/>
            <person name="Corbo J.C."/>
            <person name="Carneiro M."/>
        </authorList>
    </citation>
    <scope>NUCLEOTIDE SEQUENCE [LARGE SCALE GENOMIC DNA]</scope>
    <source>
        <strain evidence="1">Red01</strain>
        <tissue evidence="1">Muscle</tissue>
    </source>
</reference>